<evidence type="ECO:0000313" key="3">
    <source>
        <dbReference type="Proteomes" id="UP001596138"/>
    </source>
</evidence>
<keyword evidence="3" id="KW-1185">Reference proteome</keyword>
<accession>A0ABW1T606</accession>
<dbReference type="Pfam" id="PF22802">
    <property type="entry name" value="RsiG"/>
    <property type="match status" value="1"/>
</dbReference>
<protein>
    <recommendedName>
        <fullName evidence="1">RsiG-like domain-containing protein</fullName>
    </recommendedName>
</protein>
<dbReference type="InterPro" id="IPR055209">
    <property type="entry name" value="RsiG-like_dom"/>
</dbReference>
<comment type="caution">
    <text evidence="2">The sequence shown here is derived from an EMBL/GenBank/DDBJ whole genome shotgun (WGS) entry which is preliminary data.</text>
</comment>
<organism evidence="2 3">
    <name type="scientific">Longivirga aurantiaca</name>
    <dbReference type="NCBI Taxonomy" id="1837743"/>
    <lineage>
        <taxon>Bacteria</taxon>
        <taxon>Bacillati</taxon>
        <taxon>Actinomycetota</taxon>
        <taxon>Actinomycetes</taxon>
        <taxon>Sporichthyales</taxon>
        <taxon>Sporichthyaceae</taxon>
        <taxon>Longivirga</taxon>
    </lineage>
</organism>
<gene>
    <name evidence="2" type="ORF">ACFQGU_16390</name>
</gene>
<sequence length="200" mass="21919">MSNDLLDGSQDAADAALARAEDAKARRAARKAARAAIPPPERDHAYDHLGLDQLRELRARLGDEETKVAYWRRIVTGRLDAVRSGATDREPVADLTGVLQEADTALDRLEHLDVSTVGDLAPLPDLAEVWSRRVDASDEPAVACLATDLETAATDLDAYRDEVLSRAEHITRELIARYREQPLLALQTLPGDPLGRTVLQ</sequence>
<dbReference type="RefSeq" id="WP_386768766.1">
    <property type="nucleotide sequence ID" value="NZ_JBHSTI010000031.1"/>
</dbReference>
<reference evidence="3" key="1">
    <citation type="journal article" date="2019" name="Int. J. Syst. Evol. Microbiol.">
        <title>The Global Catalogue of Microorganisms (GCM) 10K type strain sequencing project: providing services to taxonomists for standard genome sequencing and annotation.</title>
        <authorList>
            <consortium name="The Broad Institute Genomics Platform"/>
            <consortium name="The Broad Institute Genome Sequencing Center for Infectious Disease"/>
            <person name="Wu L."/>
            <person name="Ma J."/>
        </authorList>
    </citation>
    <scope>NUCLEOTIDE SEQUENCE [LARGE SCALE GENOMIC DNA]</scope>
    <source>
        <strain evidence="3">CGMCC 4.7317</strain>
    </source>
</reference>
<proteinExistence type="predicted"/>
<dbReference type="Proteomes" id="UP001596138">
    <property type="component" value="Unassembled WGS sequence"/>
</dbReference>
<dbReference type="EMBL" id="JBHSTI010000031">
    <property type="protein sequence ID" value="MFC6239453.1"/>
    <property type="molecule type" value="Genomic_DNA"/>
</dbReference>
<evidence type="ECO:0000259" key="1">
    <source>
        <dbReference type="Pfam" id="PF22802"/>
    </source>
</evidence>
<evidence type="ECO:0000313" key="2">
    <source>
        <dbReference type="EMBL" id="MFC6239453.1"/>
    </source>
</evidence>
<feature type="domain" description="RsiG-like" evidence="1">
    <location>
        <begin position="42"/>
        <end position="94"/>
    </location>
</feature>
<name>A0ABW1T606_9ACTN</name>